<gene>
    <name evidence="2" type="ORF">BWX89_01521</name>
</gene>
<accession>A0A1V6C547</accession>
<feature type="transmembrane region" description="Helical" evidence="1">
    <location>
        <begin position="297"/>
        <end position="319"/>
    </location>
</feature>
<dbReference type="Gene3D" id="1.20.1250.20">
    <property type="entry name" value="MFS general substrate transporter like domains"/>
    <property type="match status" value="2"/>
</dbReference>
<feature type="transmembrane region" description="Helical" evidence="1">
    <location>
        <begin position="242"/>
        <end position="263"/>
    </location>
</feature>
<name>A0A1V6C547_UNCT6</name>
<dbReference type="Proteomes" id="UP000485562">
    <property type="component" value="Unassembled WGS sequence"/>
</dbReference>
<evidence type="ECO:0000256" key="1">
    <source>
        <dbReference type="SAM" id="Phobius"/>
    </source>
</evidence>
<feature type="transmembrane region" description="Helical" evidence="1">
    <location>
        <begin position="331"/>
        <end position="351"/>
    </location>
</feature>
<protein>
    <submittedName>
        <fullName evidence="2">Major Facilitator Superfamily protein</fullName>
    </submittedName>
</protein>
<feature type="transmembrane region" description="Helical" evidence="1">
    <location>
        <begin position="37"/>
        <end position="57"/>
    </location>
</feature>
<dbReference type="AlphaFoldDB" id="A0A1V6C547"/>
<feature type="transmembrane region" description="Helical" evidence="1">
    <location>
        <begin position="9"/>
        <end position="31"/>
    </location>
</feature>
<reference evidence="2" key="1">
    <citation type="submission" date="2017-02" db="EMBL/GenBank/DDBJ databases">
        <title>Delving into the versatile metabolic prowess of the omnipresent phylum Bacteroidetes.</title>
        <authorList>
            <person name="Nobu M.K."/>
            <person name="Mei R."/>
            <person name="Narihiro T."/>
            <person name="Kuroda K."/>
            <person name="Liu W.-T."/>
        </authorList>
    </citation>
    <scope>NUCLEOTIDE SEQUENCE</scope>
    <source>
        <strain evidence="2">ADurb.Bin131</strain>
    </source>
</reference>
<dbReference type="Pfam" id="PF07690">
    <property type="entry name" value="MFS_1"/>
    <property type="match status" value="1"/>
</dbReference>
<feature type="transmembrane region" description="Helical" evidence="1">
    <location>
        <begin position="357"/>
        <end position="377"/>
    </location>
</feature>
<dbReference type="InterPro" id="IPR036259">
    <property type="entry name" value="MFS_trans_sf"/>
</dbReference>
<feature type="transmembrane region" description="Helical" evidence="1">
    <location>
        <begin position="275"/>
        <end position="291"/>
    </location>
</feature>
<feature type="transmembrane region" description="Helical" evidence="1">
    <location>
        <begin position="205"/>
        <end position="227"/>
    </location>
</feature>
<dbReference type="EMBL" id="MWDQ01000146">
    <property type="protein sequence ID" value="OQB71961.1"/>
    <property type="molecule type" value="Genomic_DNA"/>
</dbReference>
<sequence length="382" mass="42233">MNTIMKKGLWIYIFPALMDFSVAAVLLFSSIRAVELGVSSVVMGILGSVWGITYSFSSIMLSKVISKKNAPWFMIASCISFIFIGGFFYFCVSLFPLFVLLFLGGFCSSFFFVGFQIFMGNNTGLAYHKSSAFYTLSWSGGMAFGSLAEGSLINSGVFYAQLPIFISSLIIISGIILSEKIKKPLDVIIEEDKKEAQRSPFVKKYVWIAWAEIFCVALVTTGVRYLLPKVAISSFMFSKQMAGIAVFVFFIFQAIAGYAVSFFSVFRYRISSHHIMKLLGIISLIVPLVFYKSAAIFIFAGLLGIYAGHAFYTSVFYAINDEEKSGFNIGINEALVGIASVCGPFLLGIMLNISIGWFLLFPCIILFLAGLVQHLFLKYSAI</sequence>
<feature type="transmembrane region" description="Helical" evidence="1">
    <location>
        <begin position="69"/>
        <end position="89"/>
    </location>
</feature>
<feature type="transmembrane region" description="Helical" evidence="1">
    <location>
        <begin position="95"/>
        <end position="119"/>
    </location>
</feature>
<keyword evidence="1" id="KW-1133">Transmembrane helix</keyword>
<dbReference type="SUPFAM" id="SSF103473">
    <property type="entry name" value="MFS general substrate transporter"/>
    <property type="match status" value="1"/>
</dbReference>
<comment type="caution">
    <text evidence="2">The sequence shown here is derived from an EMBL/GenBank/DDBJ whole genome shotgun (WGS) entry which is preliminary data.</text>
</comment>
<dbReference type="InterPro" id="IPR011701">
    <property type="entry name" value="MFS"/>
</dbReference>
<dbReference type="GO" id="GO:0022857">
    <property type="term" value="F:transmembrane transporter activity"/>
    <property type="evidence" value="ECO:0007669"/>
    <property type="project" value="InterPro"/>
</dbReference>
<keyword evidence="1" id="KW-0812">Transmembrane</keyword>
<proteinExistence type="predicted"/>
<keyword evidence="1" id="KW-0472">Membrane</keyword>
<organism evidence="2">
    <name type="scientific">candidate division TA06 bacterium ADurb.Bin131</name>
    <dbReference type="NCBI Taxonomy" id="1852827"/>
    <lineage>
        <taxon>Bacteria</taxon>
        <taxon>Bacteria division TA06</taxon>
    </lineage>
</organism>
<evidence type="ECO:0000313" key="2">
    <source>
        <dbReference type="EMBL" id="OQB71961.1"/>
    </source>
</evidence>
<feature type="transmembrane region" description="Helical" evidence="1">
    <location>
        <begin position="158"/>
        <end position="177"/>
    </location>
</feature>